<evidence type="ECO:0000313" key="2">
    <source>
        <dbReference type="Proteomes" id="UP000799772"/>
    </source>
</evidence>
<dbReference type="InterPro" id="IPR029063">
    <property type="entry name" value="SAM-dependent_MTases_sf"/>
</dbReference>
<sequence length="254" mass="28019">MIQQGSRVLELGCGQDSCTAVLAAVVGSSGHVDAVDPAPGNYGAPFTLEQAQSHISASEVGDRITWHRAEPEQFLLDAASRQETWDVAALAHCIWYFSSAETLTNTMRALKGRVRSVCIAEYALHATEQAAVPHVLAALARGMLEAHKESSQANIRTPLSPNAIRQIIETSGWRVESKTTAVPAKGLLDGYWEVEMIRRDEFLEEIRNTVRDQRMQNSAVFSKRCYDCCRKRTVRREGVHDGRLGCVLLRNVAG</sequence>
<dbReference type="Proteomes" id="UP000799772">
    <property type="component" value="Unassembled WGS sequence"/>
</dbReference>
<dbReference type="SUPFAM" id="SSF53335">
    <property type="entry name" value="S-adenosyl-L-methionine-dependent methyltransferases"/>
    <property type="match status" value="1"/>
</dbReference>
<organism evidence="1 2">
    <name type="scientific">Rhizodiscina lignyota</name>
    <dbReference type="NCBI Taxonomy" id="1504668"/>
    <lineage>
        <taxon>Eukaryota</taxon>
        <taxon>Fungi</taxon>
        <taxon>Dikarya</taxon>
        <taxon>Ascomycota</taxon>
        <taxon>Pezizomycotina</taxon>
        <taxon>Dothideomycetes</taxon>
        <taxon>Pleosporomycetidae</taxon>
        <taxon>Aulographales</taxon>
        <taxon>Rhizodiscinaceae</taxon>
        <taxon>Rhizodiscina</taxon>
    </lineage>
</organism>
<dbReference type="Gene3D" id="3.40.50.150">
    <property type="entry name" value="Vaccinia Virus protein VP39"/>
    <property type="match status" value="1"/>
</dbReference>
<evidence type="ECO:0008006" key="3">
    <source>
        <dbReference type="Google" id="ProtNLM"/>
    </source>
</evidence>
<dbReference type="AlphaFoldDB" id="A0A9P4IHS0"/>
<gene>
    <name evidence="1" type="ORF">NA57DRAFT_75033</name>
</gene>
<dbReference type="OrthoDB" id="8300214at2759"/>
<name>A0A9P4IHS0_9PEZI</name>
<reference evidence="1" key="1">
    <citation type="journal article" date="2020" name="Stud. Mycol.">
        <title>101 Dothideomycetes genomes: a test case for predicting lifestyles and emergence of pathogens.</title>
        <authorList>
            <person name="Haridas S."/>
            <person name="Albert R."/>
            <person name="Binder M."/>
            <person name="Bloem J."/>
            <person name="Labutti K."/>
            <person name="Salamov A."/>
            <person name="Andreopoulos B."/>
            <person name="Baker S."/>
            <person name="Barry K."/>
            <person name="Bills G."/>
            <person name="Bluhm B."/>
            <person name="Cannon C."/>
            <person name="Castanera R."/>
            <person name="Culley D."/>
            <person name="Daum C."/>
            <person name="Ezra D."/>
            <person name="Gonzalez J."/>
            <person name="Henrissat B."/>
            <person name="Kuo A."/>
            <person name="Liang C."/>
            <person name="Lipzen A."/>
            <person name="Lutzoni F."/>
            <person name="Magnuson J."/>
            <person name="Mondo S."/>
            <person name="Nolan M."/>
            <person name="Ohm R."/>
            <person name="Pangilinan J."/>
            <person name="Park H.-J."/>
            <person name="Ramirez L."/>
            <person name="Alfaro M."/>
            <person name="Sun H."/>
            <person name="Tritt A."/>
            <person name="Yoshinaga Y."/>
            <person name="Zwiers L.-H."/>
            <person name="Turgeon B."/>
            <person name="Goodwin S."/>
            <person name="Spatafora J."/>
            <person name="Crous P."/>
            <person name="Grigoriev I."/>
        </authorList>
    </citation>
    <scope>NUCLEOTIDE SEQUENCE</scope>
    <source>
        <strain evidence="1">CBS 133067</strain>
    </source>
</reference>
<keyword evidence="2" id="KW-1185">Reference proteome</keyword>
<evidence type="ECO:0000313" key="1">
    <source>
        <dbReference type="EMBL" id="KAF2099533.1"/>
    </source>
</evidence>
<dbReference type="EMBL" id="ML978125">
    <property type="protein sequence ID" value="KAF2099533.1"/>
    <property type="molecule type" value="Genomic_DNA"/>
</dbReference>
<accession>A0A9P4IHS0</accession>
<protein>
    <recommendedName>
        <fullName evidence="3">Methyltransferase domain-containing protein</fullName>
    </recommendedName>
</protein>
<proteinExistence type="predicted"/>
<comment type="caution">
    <text evidence="1">The sequence shown here is derived from an EMBL/GenBank/DDBJ whole genome shotgun (WGS) entry which is preliminary data.</text>
</comment>